<dbReference type="Pfam" id="PF24883">
    <property type="entry name" value="NPHP3_N"/>
    <property type="match status" value="1"/>
</dbReference>
<protein>
    <recommendedName>
        <fullName evidence="2">Nephrocystin 3-like N-terminal domain-containing protein</fullName>
    </recommendedName>
</protein>
<dbReference type="EMBL" id="JASNWA010000009">
    <property type="protein sequence ID" value="KAK3169375.1"/>
    <property type="molecule type" value="Genomic_DNA"/>
</dbReference>
<dbReference type="PANTHER" id="PTHR10039">
    <property type="entry name" value="AMELOGENIN"/>
    <property type="match status" value="1"/>
</dbReference>
<keyword evidence="1" id="KW-0677">Repeat</keyword>
<reference evidence="3" key="1">
    <citation type="submission" date="2022-11" db="EMBL/GenBank/DDBJ databases">
        <title>Chromosomal genome sequence assembly and mating type (MAT) locus characterization of the leprose asexual lichenized fungus Lepraria neglecta (Nyl.) Erichsen.</title>
        <authorList>
            <person name="Allen J.L."/>
            <person name="Pfeffer B."/>
        </authorList>
    </citation>
    <scope>NUCLEOTIDE SEQUENCE</scope>
    <source>
        <strain evidence="3">Allen 5258</strain>
    </source>
</reference>
<feature type="domain" description="Nephrocystin 3-like N-terminal" evidence="2">
    <location>
        <begin position="72"/>
        <end position="188"/>
    </location>
</feature>
<dbReference type="InterPro" id="IPR056884">
    <property type="entry name" value="NPHP3-like_N"/>
</dbReference>
<keyword evidence="4" id="KW-1185">Reference proteome</keyword>
<comment type="caution">
    <text evidence="3">The sequence shown here is derived from an EMBL/GenBank/DDBJ whole genome shotgun (WGS) entry which is preliminary data.</text>
</comment>
<accession>A0AAE0DHF7</accession>
<sequence length="211" mass="23724">MAVSNSPQINLWDIASSKLLIKDEEVLKSGLVLPSQLDDLRDPIEKARDSTSRWKPKTRKYLNNMVLLVQKFIIGGDIPQRANAEEILRCFVKQLSTRNLNHETKKTPRYVVEKYKEAEVVAFTSGGLMVNESCGIITKFAADQSKICIVIDGLDECTEEARYTITQAFGTIIERVPTATIKLLISSRSDLQLDTFFEKLSNCEITVGSHN</sequence>
<evidence type="ECO:0000313" key="4">
    <source>
        <dbReference type="Proteomes" id="UP001276659"/>
    </source>
</evidence>
<gene>
    <name evidence="3" type="ORF">OEA41_008758</name>
</gene>
<evidence type="ECO:0000259" key="2">
    <source>
        <dbReference type="Pfam" id="PF24883"/>
    </source>
</evidence>
<name>A0AAE0DHF7_9LECA</name>
<evidence type="ECO:0000313" key="3">
    <source>
        <dbReference type="EMBL" id="KAK3169375.1"/>
    </source>
</evidence>
<dbReference type="AlphaFoldDB" id="A0AAE0DHF7"/>
<evidence type="ECO:0000256" key="1">
    <source>
        <dbReference type="ARBA" id="ARBA00022737"/>
    </source>
</evidence>
<proteinExistence type="predicted"/>
<dbReference type="Proteomes" id="UP001276659">
    <property type="component" value="Unassembled WGS sequence"/>
</dbReference>
<organism evidence="3 4">
    <name type="scientific">Lepraria neglecta</name>
    <dbReference type="NCBI Taxonomy" id="209136"/>
    <lineage>
        <taxon>Eukaryota</taxon>
        <taxon>Fungi</taxon>
        <taxon>Dikarya</taxon>
        <taxon>Ascomycota</taxon>
        <taxon>Pezizomycotina</taxon>
        <taxon>Lecanoromycetes</taxon>
        <taxon>OSLEUM clade</taxon>
        <taxon>Lecanoromycetidae</taxon>
        <taxon>Lecanorales</taxon>
        <taxon>Lecanorineae</taxon>
        <taxon>Stereocaulaceae</taxon>
        <taxon>Lepraria</taxon>
    </lineage>
</organism>